<feature type="transmembrane region" description="Helical" evidence="1">
    <location>
        <begin position="132"/>
        <end position="153"/>
    </location>
</feature>
<evidence type="ECO:0000313" key="2">
    <source>
        <dbReference type="EMBL" id="MCE7028406.1"/>
    </source>
</evidence>
<dbReference type="EMBL" id="JAJUWU010000009">
    <property type="protein sequence ID" value="MCE7028406.1"/>
    <property type="molecule type" value="Genomic_DNA"/>
</dbReference>
<accession>A0A9X1T4D0</accession>
<keyword evidence="1" id="KW-1133">Transmembrane helix</keyword>
<comment type="caution">
    <text evidence="2">The sequence shown here is derived from an EMBL/GenBank/DDBJ whole genome shotgun (WGS) entry which is preliminary data.</text>
</comment>
<sequence length="173" mass="19539">MDVFALTERLMRMDDATWERHANPLSVWSRVAALPLLAFSVWTRVWIGWWCLLPIAAVALFVFVNPRLFAPPVRRDSWAARATFGERLFLARTECPVPAGHERPALLLTGVSIAGIVPLAYGLAVLEPWATLFGLALAMGGKLWFCDRMVWFYEDMRGRPDEKGRPTTRTGHS</sequence>
<keyword evidence="3" id="KW-1185">Reference proteome</keyword>
<protein>
    <submittedName>
        <fullName evidence="2">Uncharacterized protein</fullName>
    </submittedName>
</protein>
<feature type="transmembrane region" description="Helical" evidence="1">
    <location>
        <begin position="47"/>
        <end position="65"/>
    </location>
</feature>
<proteinExistence type="predicted"/>
<dbReference type="Pfam" id="PF20358">
    <property type="entry name" value="DUF6653"/>
    <property type="match status" value="1"/>
</dbReference>
<keyword evidence="1" id="KW-0472">Membrane</keyword>
<dbReference type="RefSeq" id="WP_233719564.1">
    <property type="nucleotide sequence ID" value="NZ_JAJUWU010000009.1"/>
</dbReference>
<evidence type="ECO:0000256" key="1">
    <source>
        <dbReference type="SAM" id="Phobius"/>
    </source>
</evidence>
<name>A0A9X1T4D0_9HYPH</name>
<evidence type="ECO:0000313" key="3">
    <source>
        <dbReference type="Proteomes" id="UP001139035"/>
    </source>
</evidence>
<keyword evidence="1" id="KW-0812">Transmembrane</keyword>
<dbReference type="Proteomes" id="UP001139035">
    <property type="component" value="Unassembled WGS sequence"/>
</dbReference>
<reference evidence="2" key="1">
    <citation type="submission" date="2022-01" db="EMBL/GenBank/DDBJ databases">
        <title>Jiella avicenniae sp. nov., a novel endophytic bacterium isolated from bark of Avicennia marina.</title>
        <authorList>
            <person name="Tuo L."/>
        </authorList>
    </citation>
    <scope>NUCLEOTIDE SEQUENCE</scope>
    <source>
        <strain evidence="2">CBK1P-4</strain>
    </source>
</reference>
<dbReference type="AlphaFoldDB" id="A0A9X1T4D0"/>
<dbReference type="InterPro" id="IPR046595">
    <property type="entry name" value="DUF6653"/>
</dbReference>
<organism evidence="2 3">
    <name type="scientific">Jiella avicenniae</name>
    <dbReference type="NCBI Taxonomy" id="2907202"/>
    <lineage>
        <taxon>Bacteria</taxon>
        <taxon>Pseudomonadati</taxon>
        <taxon>Pseudomonadota</taxon>
        <taxon>Alphaproteobacteria</taxon>
        <taxon>Hyphomicrobiales</taxon>
        <taxon>Aurantimonadaceae</taxon>
        <taxon>Jiella</taxon>
    </lineage>
</organism>
<gene>
    <name evidence="2" type="ORF">LZD57_10440</name>
</gene>
<feature type="transmembrane region" description="Helical" evidence="1">
    <location>
        <begin position="105"/>
        <end position="126"/>
    </location>
</feature>